<evidence type="ECO:0000256" key="1">
    <source>
        <dbReference type="ARBA" id="ARBA00023015"/>
    </source>
</evidence>
<proteinExistence type="predicted"/>
<dbReference type="EMBL" id="JAATHJ010000022">
    <property type="protein sequence ID" value="NJP38470.1"/>
    <property type="molecule type" value="Genomic_DNA"/>
</dbReference>
<dbReference type="RefSeq" id="WP_168007980.1">
    <property type="nucleotide sequence ID" value="NZ_JAATHJ010000022.1"/>
</dbReference>
<dbReference type="InterPro" id="IPR020449">
    <property type="entry name" value="Tscrpt_reg_AraC-type_HTH"/>
</dbReference>
<keyword evidence="1" id="KW-0805">Transcription regulation</keyword>
<dbReference type="GO" id="GO:0043565">
    <property type="term" value="F:sequence-specific DNA binding"/>
    <property type="evidence" value="ECO:0007669"/>
    <property type="project" value="InterPro"/>
</dbReference>
<accession>A0A969TVJ5</accession>
<dbReference type="InterPro" id="IPR009057">
    <property type="entry name" value="Homeodomain-like_sf"/>
</dbReference>
<evidence type="ECO:0000256" key="2">
    <source>
        <dbReference type="ARBA" id="ARBA00023125"/>
    </source>
</evidence>
<dbReference type="Pfam" id="PF12833">
    <property type="entry name" value="HTH_18"/>
    <property type="match status" value="1"/>
</dbReference>
<feature type="domain" description="HTH araC/xylS-type" evidence="4">
    <location>
        <begin position="9"/>
        <end position="108"/>
    </location>
</feature>
<protein>
    <submittedName>
        <fullName evidence="5">Helix-turn-helix transcriptional regulator</fullName>
    </submittedName>
</protein>
<dbReference type="InterPro" id="IPR018062">
    <property type="entry name" value="HTH_AraC-typ_CS"/>
</dbReference>
<dbReference type="GO" id="GO:0003700">
    <property type="term" value="F:DNA-binding transcription factor activity"/>
    <property type="evidence" value="ECO:0007669"/>
    <property type="project" value="InterPro"/>
</dbReference>
<dbReference type="PANTHER" id="PTHR43280">
    <property type="entry name" value="ARAC-FAMILY TRANSCRIPTIONAL REGULATOR"/>
    <property type="match status" value="1"/>
</dbReference>
<dbReference type="Proteomes" id="UP000752012">
    <property type="component" value="Unassembled WGS sequence"/>
</dbReference>
<evidence type="ECO:0000259" key="4">
    <source>
        <dbReference type="PROSITE" id="PS01124"/>
    </source>
</evidence>
<dbReference type="SMART" id="SM00342">
    <property type="entry name" value="HTH_ARAC"/>
    <property type="match status" value="1"/>
</dbReference>
<keyword evidence="3" id="KW-0804">Transcription</keyword>
<dbReference type="Gene3D" id="1.10.10.60">
    <property type="entry name" value="Homeodomain-like"/>
    <property type="match status" value="2"/>
</dbReference>
<name>A0A969TVJ5_9BACI</name>
<evidence type="ECO:0000256" key="3">
    <source>
        <dbReference type="ARBA" id="ARBA00023163"/>
    </source>
</evidence>
<sequence>MSPSLTSAQQAADIVHRHFSSPSLTVGRIAKELFISESHLSMLFKKEFQTGLKAYLVAYRLDASLRLLAGNQLSIEEVSIRVGFQSASYYSSVFKKRYGISPKTYAMKHVFAGSAS</sequence>
<keyword evidence="6" id="KW-1185">Reference proteome</keyword>
<gene>
    <name evidence="5" type="ORF">HCN83_12810</name>
</gene>
<dbReference type="AlphaFoldDB" id="A0A969TVJ5"/>
<dbReference type="PANTHER" id="PTHR43280:SF2">
    <property type="entry name" value="HTH-TYPE TRANSCRIPTIONAL REGULATOR EXSA"/>
    <property type="match status" value="1"/>
</dbReference>
<evidence type="ECO:0000313" key="5">
    <source>
        <dbReference type="EMBL" id="NJP38470.1"/>
    </source>
</evidence>
<keyword evidence="2" id="KW-0238">DNA-binding</keyword>
<comment type="caution">
    <text evidence="5">The sequence shown here is derived from an EMBL/GenBank/DDBJ whole genome shotgun (WGS) entry which is preliminary data.</text>
</comment>
<organism evidence="5 6">
    <name type="scientific">Alkalicoccus luteus</name>
    <dbReference type="NCBI Taxonomy" id="1237094"/>
    <lineage>
        <taxon>Bacteria</taxon>
        <taxon>Bacillati</taxon>
        <taxon>Bacillota</taxon>
        <taxon>Bacilli</taxon>
        <taxon>Bacillales</taxon>
        <taxon>Bacillaceae</taxon>
        <taxon>Alkalicoccus</taxon>
    </lineage>
</organism>
<dbReference type="PROSITE" id="PS01124">
    <property type="entry name" value="HTH_ARAC_FAMILY_2"/>
    <property type="match status" value="1"/>
</dbReference>
<dbReference type="PRINTS" id="PR00032">
    <property type="entry name" value="HTHARAC"/>
</dbReference>
<reference evidence="5 6" key="1">
    <citation type="submission" date="2020-03" db="EMBL/GenBank/DDBJ databases">
        <title>Assessment of the enzymatic potential of alkaline-tolerant lipase obtained from Bacillus luteus H11 (technogenic soil) for the bioremediation of saline soils contaminated with petroleum substances.</title>
        <authorList>
            <person name="Kalwasinska A."/>
        </authorList>
    </citation>
    <scope>NUCLEOTIDE SEQUENCE [LARGE SCALE GENOMIC DNA]</scope>
    <source>
        <strain evidence="5 6">H11</strain>
    </source>
</reference>
<dbReference type="PROSITE" id="PS00041">
    <property type="entry name" value="HTH_ARAC_FAMILY_1"/>
    <property type="match status" value="1"/>
</dbReference>
<evidence type="ECO:0000313" key="6">
    <source>
        <dbReference type="Proteomes" id="UP000752012"/>
    </source>
</evidence>
<dbReference type="SUPFAM" id="SSF46689">
    <property type="entry name" value="Homeodomain-like"/>
    <property type="match status" value="1"/>
</dbReference>
<dbReference type="InterPro" id="IPR018060">
    <property type="entry name" value="HTH_AraC"/>
</dbReference>